<keyword evidence="6" id="KW-1185">Reference proteome</keyword>
<evidence type="ECO:0000256" key="3">
    <source>
        <dbReference type="RuleBase" id="RU000363"/>
    </source>
</evidence>
<dbReference type="Gene3D" id="3.40.50.720">
    <property type="entry name" value="NAD(P)-binding Rossmann-like Domain"/>
    <property type="match status" value="1"/>
</dbReference>
<dbReference type="EMBL" id="CP088295">
    <property type="protein sequence ID" value="UUY05611.1"/>
    <property type="molecule type" value="Genomic_DNA"/>
</dbReference>
<sequence>MSGRLAGKVAVITGAGSGIGRSSALLFTREGATVHVADRDAARAEAVAAEIGAAATAHTVDVTDPAAVEALAEAVFAAGAVDIVMNNAGIGHAGPTAETPLEDWRAIVEVNIMGVVHGVHAFVPRLLAQGRKADIVNTASMAGLVPVAKMAPYVMSKHAIVGLSESLHAELSRQGIRVTALCPGVIDTAIVADSTMRGDMAAAAPKAVAFYRKRGVSPDVVAGDVLHTLTKRHRVITASPRWQVMPAWIVQRISPRAAQLYARNAAKIFGG</sequence>
<dbReference type="SMART" id="SM00822">
    <property type="entry name" value="PKS_KR"/>
    <property type="match status" value="1"/>
</dbReference>
<dbReference type="SUPFAM" id="SSF51735">
    <property type="entry name" value="NAD(P)-binding Rossmann-fold domains"/>
    <property type="match status" value="1"/>
</dbReference>
<dbReference type="CDD" id="cd05233">
    <property type="entry name" value="SDR_c"/>
    <property type="match status" value="1"/>
</dbReference>
<name>A0ABY5PLP3_9ACTN</name>
<evidence type="ECO:0000313" key="5">
    <source>
        <dbReference type="EMBL" id="UUY05611.1"/>
    </source>
</evidence>
<dbReference type="PANTHER" id="PTHR44196">
    <property type="entry name" value="DEHYDROGENASE/REDUCTASE SDR FAMILY MEMBER 7B"/>
    <property type="match status" value="1"/>
</dbReference>
<dbReference type="Pfam" id="PF00106">
    <property type="entry name" value="adh_short"/>
    <property type="match status" value="1"/>
</dbReference>
<evidence type="ECO:0000259" key="4">
    <source>
        <dbReference type="SMART" id="SM00822"/>
    </source>
</evidence>
<evidence type="ECO:0000256" key="1">
    <source>
        <dbReference type="ARBA" id="ARBA00006484"/>
    </source>
</evidence>
<dbReference type="PANTHER" id="PTHR44196:SF1">
    <property type="entry name" value="DEHYDROGENASE_REDUCTASE SDR FAMILY MEMBER 7B"/>
    <property type="match status" value="1"/>
</dbReference>
<dbReference type="InterPro" id="IPR036291">
    <property type="entry name" value="NAD(P)-bd_dom_sf"/>
</dbReference>
<dbReference type="RefSeq" id="WP_353866056.1">
    <property type="nucleotide sequence ID" value="NZ_CP088295.1"/>
</dbReference>
<gene>
    <name evidence="5" type="ORF">LRS13_08865</name>
</gene>
<dbReference type="Proteomes" id="UP001058860">
    <property type="component" value="Chromosome"/>
</dbReference>
<dbReference type="PROSITE" id="PS00061">
    <property type="entry name" value="ADH_SHORT"/>
    <property type="match status" value="1"/>
</dbReference>
<comment type="similarity">
    <text evidence="1 3">Belongs to the short-chain dehydrogenases/reductases (SDR) family.</text>
</comment>
<evidence type="ECO:0000256" key="2">
    <source>
        <dbReference type="ARBA" id="ARBA00023002"/>
    </source>
</evidence>
<dbReference type="InterPro" id="IPR020904">
    <property type="entry name" value="Sc_DH/Rdtase_CS"/>
</dbReference>
<keyword evidence="2" id="KW-0560">Oxidoreductase</keyword>
<evidence type="ECO:0000313" key="6">
    <source>
        <dbReference type="Proteomes" id="UP001058860"/>
    </source>
</evidence>
<dbReference type="InterPro" id="IPR057326">
    <property type="entry name" value="KR_dom"/>
</dbReference>
<organism evidence="5 6">
    <name type="scientific">Svornostia abyssi</name>
    <dbReference type="NCBI Taxonomy" id="2898438"/>
    <lineage>
        <taxon>Bacteria</taxon>
        <taxon>Bacillati</taxon>
        <taxon>Actinomycetota</taxon>
        <taxon>Thermoleophilia</taxon>
        <taxon>Solirubrobacterales</taxon>
        <taxon>Baekduiaceae</taxon>
        <taxon>Svornostia</taxon>
    </lineage>
</organism>
<dbReference type="InterPro" id="IPR002347">
    <property type="entry name" value="SDR_fam"/>
</dbReference>
<feature type="domain" description="Ketoreductase" evidence="4">
    <location>
        <begin position="8"/>
        <end position="188"/>
    </location>
</feature>
<accession>A0ABY5PLP3</accession>
<dbReference type="PRINTS" id="PR00081">
    <property type="entry name" value="GDHRDH"/>
</dbReference>
<dbReference type="PRINTS" id="PR00080">
    <property type="entry name" value="SDRFAMILY"/>
</dbReference>
<reference evidence="6" key="1">
    <citation type="submission" date="2021-11" db="EMBL/GenBank/DDBJ databases">
        <title>Cultivation dependent microbiological survey of springs from the worlds oldest radium mine currently devoted to the extraction of radon-saturated water.</title>
        <authorList>
            <person name="Kapinusova G."/>
            <person name="Smrhova T."/>
            <person name="Strejcek M."/>
            <person name="Suman J."/>
            <person name="Jani K."/>
            <person name="Pajer P."/>
            <person name="Uhlik O."/>
        </authorList>
    </citation>
    <scope>NUCLEOTIDE SEQUENCE [LARGE SCALE GENOMIC DNA]</scope>
    <source>
        <strain evidence="6">J379</strain>
    </source>
</reference>
<proteinExistence type="inferred from homology"/>
<protein>
    <submittedName>
        <fullName evidence="5">SDR family NAD(P)-dependent oxidoreductase</fullName>
    </submittedName>
</protein>